<comment type="caution">
    <text evidence="1">The sequence shown here is derived from an EMBL/GenBank/DDBJ whole genome shotgun (WGS) entry which is preliminary data.</text>
</comment>
<gene>
    <name evidence="1" type="ORF">J3U88_11465</name>
</gene>
<evidence type="ECO:0000313" key="1">
    <source>
        <dbReference type="EMBL" id="MBO1319078.1"/>
    </source>
</evidence>
<dbReference type="RefSeq" id="WP_207858898.1">
    <property type="nucleotide sequence ID" value="NZ_JAFREP010000008.1"/>
</dbReference>
<accession>A0A8J7U466</accession>
<dbReference type="AlphaFoldDB" id="A0A8J7U466"/>
<protein>
    <submittedName>
        <fullName evidence="1">Uncharacterized protein</fullName>
    </submittedName>
</protein>
<evidence type="ECO:0000313" key="2">
    <source>
        <dbReference type="Proteomes" id="UP000664417"/>
    </source>
</evidence>
<keyword evidence="2" id="KW-1185">Reference proteome</keyword>
<dbReference type="EMBL" id="JAFREP010000008">
    <property type="protein sequence ID" value="MBO1319078.1"/>
    <property type="molecule type" value="Genomic_DNA"/>
</dbReference>
<reference evidence="1" key="1">
    <citation type="submission" date="2021-03" db="EMBL/GenBank/DDBJ databases">
        <authorList>
            <person name="Wang G."/>
        </authorList>
    </citation>
    <scope>NUCLEOTIDE SEQUENCE</scope>
    <source>
        <strain evidence="1">KCTC 12899</strain>
    </source>
</reference>
<proteinExistence type="predicted"/>
<organism evidence="1 2">
    <name type="scientific">Acanthopleuribacter pedis</name>
    <dbReference type="NCBI Taxonomy" id="442870"/>
    <lineage>
        <taxon>Bacteria</taxon>
        <taxon>Pseudomonadati</taxon>
        <taxon>Acidobacteriota</taxon>
        <taxon>Holophagae</taxon>
        <taxon>Acanthopleuribacterales</taxon>
        <taxon>Acanthopleuribacteraceae</taxon>
        <taxon>Acanthopleuribacter</taxon>
    </lineage>
</organism>
<sequence length="81" mass="8899">MPVKSYLAFSHEGRYPHMIARLEQCDGVSVYPAENRNVAVVVTSSDDESSEQRVKSALEAIVDIHCLTLVFGYADPAPFAV</sequence>
<name>A0A8J7U466_9BACT</name>
<dbReference type="Proteomes" id="UP000664417">
    <property type="component" value="Unassembled WGS sequence"/>
</dbReference>